<keyword evidence="5" id="KW-0732">Signal</keyword>
<evidence type="ECO:0000256" key="4">
    <source>
        <dbReference type="RuleBase" id="RU361153"/>
    </source>
</evidence>
<dbReference type="SUPFAM" id="SSF51445">
    <property type="entry name" value="(Trans)glycosidases"/>
    <property type="match status" value="1"/>
</dbReference>
<evidence type="ECO:0000313" key="7">
    <source>
        <dbReference type="EMBL" id="KAF5938559.1"/>
    </source>
</evidence>
<dbReference type="Gene3D" id="3.20.20.80">
    <property type="entry name" value="Glycosidases"/>
    <property type="match status" value="1"/>
</dbReference>
<sequence>MYMKIFIFFISIFFFFALSHSLPLSTTSRWIVDAPSGHRVKLMCVNWPGHLHAMVAEGLHKKPLKHIAAFVASNGFNCVRLTWATYMFTRDNYTNITVSESLDSWGLKEATAGMAENNPELLKMRLSEAQRAVVDELGKHEIMVVLDNHVSLPKWCCDENDGNGFFGDEYFDPSEWSQGLSMVAKEYKGIPTVVAMSMRNELRGPRQNEDDWYKYIEMGAEAIHKENPDVLVIISGLSFDTNLSFLKQKPLGLNLGSKLVYEAHWYSFGDPLDKWMHQTNQYCANVTQWFIDKSGFLVTGPNPVPLFLSEFGFDERGANERDNRYFNCLLGLLAERDLDWALWTLQGSYMLREGQVGMEEVYGVLDANWDQLRDSKIQEKLGLIQQIAQDPSSNNNPTNYVMYHPQSGQCAQVGKDDIYTSDCRNPSQWSHDGDGSPIKLKGTSWCLTISGNGLPVILSDDCSSHRSIWELVSSSKLHVGAKDEQGTYLCLEWSRSSNSSAILTKKCLCLDDNVKDVPSCDDDPQIQWFKLIPTNKN</sequence>
<keyword evidence="8" id="KW-1185">Reference proteome</keyword>
<feature type="signal peptide" evidence="5">
    <location>
        <begin position="1"/>
        <end position="21"/>
    </location>
</feature>
<organism evidence="7 8">
    <name type="scientific">Camellia sinensis</name>
    <name type="common">Tea plant</name>
    <name type="synonym">Thea sinensis</name>
    <dbReference type="NCBI Taxonomy" id="4442"/>
    <lineage>
        <taxon>Eukaryota</taxon>
        <taxon>Viridiplantae</taxon>
        <taxon>Streptophyta</taxon>
        <taxon>Embryophyta</taxon>
        <taxon>Tracheophyta</taxon>
        <taxon>Spermatophyta</taxon>
        <taxon>Magnoliopsida</taxon>
        <taxon>eudicotyledons</taxon>
        <taxon>Gunneridae</taxon>
        <taxon>Pentapetalae</taxon>
        <taxon>asterids</taxon>
        <taxon>Ericales</taxon>
        <taxon>Theaceae</taxon>
        <taxon>Camellia</taxon>
    </lineage>
</organism>
<gene>
    <name evidence="7" type="ORF">HYC85_022818</name>
</gene>
<dbReference type="InterPro" id="IPR035992">
    <property type="entry name" value="Ricin_B-like_lectins"/>
</dbReference>
<protein>
    <recommendedName>
        <fullName evidence="6">Glycoside hydrolase family 5 domain-containing protein</fullName>
    </recommendedName>
</protein>
<dbReference type="InterPro" id="IPR001547">
    <property type="entry name" value="Glyco_hydro_5"/>
</dbReference>
<comment type="similarity">
    <text evidence="1 4">Belongs to the glycosyl hydrolase 5 (cellulase A) family.</text>
</comment>
<name>A0A7J7GCR3_CAMSI</name>
<evidence type="ECO:0000313" key="8">
    <source>
        <dbReference type="Proteomes" id="UP000593564"/>
    </source>
</evidence>
<feature type="domain" description="Glycoside hydrolase family 5" evidence="6">
    <location>
        <begin position="62"/>
        <end position="346"/>
    </location>
</feature>
<dbReference type="InterPro" id="IPR017853">
    <property type="entry name" value="GH"/>
</dbReference>
<evidence type="ECO:0000256" key="2">
    <source>
        <dbReference type="ARBA" id="ARBA00022801"/>
    </source>
</evidence>
<dbReference type="EMBL" id="JACBKZ010000011">
    <property type="protein sequence ID" value="KAF5938559.1"/>
    <property type="molecule type" value="Genomic_DNA"/>
</dbReference>
<accession>A0A7J7GCR3</accession>
<keyword evidence="2 4" id="KW-0378">Hydrolase</keyword>
<feature type="chain" id="PRO_5029505932" description="Glycoside hydrolase family 5 domain-containing protein" evidence="5">
    <location>
        <begin position="22"/>
        <end position="537"/>
    </location>
</feature>
<reference evidence="7 8" key="2">
    <citation type="submission" date="2020-07" db="EMBL/GenBank/DDBJ databases">
        <title>Genome assembly of wild tea tree DASZ reveals pedigree and selection history of tea varieties.</title>
        <authorList>
            <person name="Zhang W."/>
        </authorList>
    </citation>
    <scope>NUCLEOTIDE SEQUENCE [LARGE SCALE GENOMIC DNA]</scope>
    <source>
        <strain evidence="8">cv. G240</strain>
        <tissue evidence="7">Leaf</tissue>
    </source>
</reference>
<dbReference type="GO" id="GO:0004553">
    <property type="term" value="F:hydrolase activity, hydrolyzing O-glycosyl compounds"/>
    <property type="evidence" value="ECO:0007669"/>
    <property type="project" value="InterPro"/>
</dbReference>
<dbReference type="Proteomes" id="UP000593564">
    <property type="component" value="Unassembled WGS sequence"/>
</dbReference>
<comment type="caution">
    <text evidence="7">The sequence shown here is derived from an EMBL/GenBank/DDBJ whole genome shotgun (WGS) entry which is preliminary data.</text>
</comment>
<dbReference type="PANTHER" id="PTHR31263">
    <property type="entry name" value="CELLULASE FAMILY PROTEIN (AFU_ORTHOLOGUE AFUA_5G14560)"/>
    <property type="match status" value="1"/>
</dbReference>
<keyword evidence="3 4" id="KW-0326">Glycosidase</keyword>
<dbReference type="SUPFAM" id="SSF50370">
    <property type="entry name" value="Ricin B-like lectins"/>
    <property type="match status" value="1"/>
</dbReference>
<dbReference type="GO" id="GO:0000272">
    <property type="term" value="P:polysaccharide catabolic process"/>
    <property type="evidence" value="ECO:0007669"/>
    <property type="project" value="InterPro"/>
</dbReference>
<dbReference type="PANTHER" id="PTHR31263:SF68">
    <property type="entry name" value="GLYCOSIDE HYDROLASE FAMILY 5 DOMAIN-CONTAINING PROTEIN"/>
    <property type="match status" value="1"/>
</dbReference>
<dbReference type="Pfam" id="PF00150">
    <property type="entry name" value="Cellulase"/>
    <property type="match status" value="1"/>
</dbReference>
<proteinExistence type="inferred from homology"/>
<evidence type="ECO:0000256" key="5">
    <source>
        <dbReference type="SAM" id="SignalP"/>
    </source>
</evidence>
<reference evidence="8" key="1">
    <citation type="journal article" date="2020" name="Nat. Commun.">
        <title>Genome assembly of wild tea tree DASZ reveals pedigree and selection history of tea varieties.</title>
        <authorList>
            <person name="Zhang W."/>
            <person name="Zhang Y."/>
            <person name="Qiu H."/>
            <person name="Guo Y."/>
            <person name="Wan H."/>
            <person name="Zhang X."/>
            <person name="Scossa F."/>
            <person name="Alseekh S."/>
            <person name="Zhang Q."/>
            <person name="Wang P."/>
            <person name="Xu L."/>
            <person name="Schmidt M.H."/>
            <person name="Jia X."/>
            <person name="Li D."/>
            <person name="Zhu A."/>
            <person name="Guo F."/>
            <person name="Chen W."/>
            <person name="Ni D."/>
            <person name="Usadel B."/>
            <person name="Fernie A.R."/>
            <person name="Wen W."/>
        </authorList>
    </citation>
    <scope>NUCLEOTIDE SEQUENCE [LARGE SCALE GENOMIC DNA]</scope>
    <source>
        <strain evidence="8">cv. G240</strain>
    </source>
</reference>
<evidence type="ECO:0000259" key="6">
    <source>
        <dbReference type="Pfam" id="PF00150"/>
    </source>
</evidence>
<evidence type="ECO:0000256" key="1">
    <source>
        <dbReference type="ARBA" id="ARBA00005641"/>
    </source>
</evidence>
<evidence type="ECO:0000256" key="3">
    <source>
        <dbReference type="ARBA" id="ARBA00023295"/>
    </source>
</evidence>
<dbReference type="AlphaFoldDB" id="A0A7J7GCR3"/>